<evidence type="ECO:0000313" key="3">
    <source>
        <dbReference type="EMBL" id="PJZ91299.1"/>
    </source>
</evidence>
<dbReference type="EMBL" id="NPEF02000028">
    <property type="protein sequence ID" value="MDV6237629.1"/>
    <property type="molecule type" value="Genomic_DNA"/>
</dbReference>
<reference evidence="2 4" key="2">
    <citation type="journal article" date="2018" name="Microb. Genom.">
        <title>Deciphering the unexplored Leptospira diversity from soils uncovers genomic evolution to virulence.</title>
        <authorList>
            <person name="Thibeaux R."/>
            <person name="Iraola G."/>
            <person name="Ferres I."/>
            <person name="Bierque E."/>
            <person name="Girault D."/>
            <person name="Soupe-Gilbert M.E."/>
            <person name="Picardeau M."/>
            <person name="Goarant C."/>
        </authorList>
    </citation>
    <scope>NUCLEOTIDE SEQUENCE [LARGE SCALE GENOMIC DNA]</scope>
    <source>
        <strain evidence="2 4">ATI7-C-A5</strain>
    </source>
</reference>
<gene>
    <name evidence="2" type="ORF">CH379_018505</name>
    <name evidence="3" type="ORF">CH379_19415</name>
</gene>
<sequence>MAEEEQVTLLRSTRNGDVTVRVPKSQVAEFLKDPLFKLYEPKNSNPDRQKPNVKPNSSE</sequence>
<dbReference type="OrthoDB" id="9896539at2"/>
<evidence type="ECO:0000313" key="2">
    <source>
        <dbReference type="EMBL" id="MDV6237629.1"/>
    </source>
</evidence>
<dbReference type="RefSeq" id="WP_100746695.1">
    <property type="nucleotide sequence ID" value="NZ_NPEF02000028.1"/>
</dbReference>
<comment type="caution">
    <text evidence="3">The sequence shown here is derived from an EMBL/GenBank/DDBJ whole genome shotgun (WGS) entry which is preliminary data.</text>
</comment>
<keyword evidence="4" id="KW-1185">Reference proteome</keyword>
<proteinExistence type="predicted"/>
<organism evidence="3">
    <name type="scientific">Leptospira ellisii</name>
    <dbReference type="NCBI Taxonomy" id="2023197"/>
    <lineage>
        <taxon>Bacteria</taxon>
        <taxon>Pseudomonadati</taxon>
        <taxon>Spirochaetota</taxon>
        <taxon>Spirochaetia</taxon>
        <taxon>Leptospirales</taxon>
        <taxon>Leptospiraceae</taxon>
        <taxon>Leptospira</taxon>
    </lineage>
</organism>
<evidence type="ECO:0000313" key="4">
    <source>
        <dbReference type="Proteomes" id="UP000232122"/>
    </source>
</evidence>
<accession>A0A2N0BLF3</accession>
<accession>A0A2N0B437</accession>
<dbReference type="EMBL" id="NPEF01000315">
    <property type="protein sequence ID" value="PJZ91299.1"/>
    <property type="molecule type" value="Genomic_DNA"/>
</dbReference>
<protein>
    <submittedName>
        <fullName evidence="3">Uncharacterized protein</fullName>
    </submittedName>
</protein>
<reference evidence="3" key="1">
    <citation type="submission" date="2017-07" db="EMBL/GenBank/DDBJ databases">
        <title>Leptospira spp. isolated from tropical soils.</title>
        <authorList>
            <person name="Thibeaux R."/>
            <person name="Iraola G."/>
            <person name="Ferres I."/>
            <person name="Bierque E."/>
            <person name="Girault D."/>
            <person name="Soupe-Gilbert M.-E."/>
            <person name="Picardeau M."/>
            <person name="Goarant C."/>
        </authorList>
    </citation>
    <scope>NUCLEOTIDE SEQUENCE [LARGE SCALE GENOMIC DNA]</scope>
    <source>
        <strain evidence="3">ATI7-C-A5</strain>
    </source>
</reference>
<name>A0A2N0BLF3_9LEPT</name>
<reference evidence="2" key="3">
    <citation type="submission" date="2023-10" db="EMBL/GenBank/DDBJ databases">
        <authorList>
            <person name="Picardeau M."/>
            <person name="Thibeaux R."/>
        </authorList>
    </citation>
    <scope>NUCLEOTIDE SEQUENCE</scope>
    <source>
        <strain evidence="2">ATI7-C-A5</strain>
    </source>
</reference>
<evidence type="ECO:0000256" key="1">
    <source>
        <dbReference type="SAM" id="MobiDB-lite"/>
    </source>
</evidence>
<dbReference type="Proteomes" id="UP000232122">
    <property type="component" value="Unassembled WGS sequence"/>
</dbReference>
<feature type="region of interest" description="Disordered" evidence="1">
    <location>
        <begin position="38"/>
        <end position="59"/>
    </location>
</feature>
<dbReference type="AlphaFoldDB" id="A0A2N0BLF3"/>